<evidence type="ECO:0000256" key="6">
    <source>
        <dbReference type="ARBA" id="ARBA00022840"/>
    </source>
</evidence>
<keyword evidence="6" id="KW-0067">ATP-binding</keyword>
<dbReference type="PANTHER" id="PTHR45865:SF1">
    <property type="entry name" value="E3 UBIQUITIN-PROTEIN LIGASE SHPRH"/>
    <property type="match status" value="1"/>
</dbReference>
<dbReference type="GO" id="GO:0008270">
    <property type="term" value="F:zinc ion binding"/>
    <property type="evidence" value="ECO:0007669"/>
    <property type="project" value="UniProtKB-KW"/>
</dbReference>
<feature type="region of interest" description="Disordered" evidence="8">
    <location>
        <begin position="1430"/>
        <end position="1449"/>
    </location>
</feature>
<dbReference type="GO" id="GO:0005634">
    <property type="term" value="C:nucleus"/>
    <property type="evidence" value="ECO:0007669"/>
    <property type="project" value="TreeGrafter"/>
</dbReference>
<evidence type="ECO:0000256" key="8">
    <source>
        <dbReference type="SAM" id="MobiDB-lite"/>
    </source>
</evidence>
<evidence type="ECO:0000256" key="2">
    <source>
        <dbReference type="ARBA" id="ARBA00022741"/>
    </source>
</evidence>
<keyword evidence="3 7" id="KW-0863">Zinc-finger</keyword>
<dbReference type="InterPro" id="IPR001650">
    <property type="entry name" value="Helicase_C-like"/>
</dbReference>
<dbReference type="InterPro" id="IPR052583">
    <property type="entry name" value="ATP-helicase/E3_Ub-Ligase"/>
</dbReference>
<dbReference type="InterPro" id="IPR059033">
    <property type="entry name" value="C144_05_dom"/>
</dbReference>
<feature type="domain" description="Helicase ATP-binding" evidence="10">
    <location>
        <begin position="356"/>
        <end position="568"/>
    </location>
</feature>
<feature type="region of interest" description="Disordered" evidence="8">
    <location>
        <begin position="69"/>
        <end position="96"/>
    </location>
</feature>
<dbReference type="InterPro" id="IPR017907">
    <property type="entry name" value="Znf_RING_CS"/>
</dbReference>
<evidence type="ECO:0000259" key="10">
    <source>
        <dbReference type="PROSITE" id="PS51192"/>
    </source>
</evidence>
<reference evidence="11 12" key="1">
    <citation type="submission" date="2016-06" db="EMBL/GenBank/DDBJ databases">
        <authorList>
            <person name="Kjaerup R.B."/>
            <person name="Dalgaard T.S."/>
            <person name="Juul-Madsen H.R."/>
        </authorList>
    </citation>
    <scope>NUCLEOTIDE SEQUENCE [LARGE SCALE GENOMIC DNA]</scope>
</reference>
<dbReference type="InterPro" id="IPR000330">
    <property type="entry name" value="SNF2_N"/>
</dbReference>
<dbReference type="Gene3D" id="3.40.50.10810">
    <property type="entry name" value="Tandem AAA-ATPase domain"/>
    <property type="match status" value="1"/>
</dbReference>
<dbReference type="STRING" id="1276538.A0A1X7RYN5"/>
<dbReference type="PROSITE" id="PS00518">
    <property type="entry name" value="ZF_RING_1"/>
    <property type="match status" value="1"/>
</dbReference>
<sequence>MRIATITLLPPHIHFLLLINLANQDMAPSREYALATVFSTQVRSHDDSSILVEAGGYTPMRWYLEHANQDEESAQPPKKRRKIEVEPNVSRSERAPSSIPISAVTIDLVFPETFSGKIPNEKAIEEDLEFDDLDGTSVITYAISTNDDGSKLRLSLPKPRAPILIIDCDHIRNEGLEKLRHIALLDRLNVTQAYVREKAHPATILSCTLKRSTGEHYTVVRLQATLSWRDGYSAYPQGGRPMGTPVFRDYEYLIDTFPNNHREGYDHSQGWTPQDFYESVHATSNDEVTDATYDSVLESELYPFQKRAVKWMLAREDTMQSPRDGGTTFSTLATDLDGNACYVDHMQGIVFAHPPLDGEQSVSGGILAEEMGLGKTVELMALISLNSRPKLTTTKVSKGPDLVMDNYSGNMVMPSRATLIITPASILPQWQTELNRHAPNLSVFHYQGITADKKKSPSADAILRDLATKYDVVLSTYHTLAREVHFAEEPPDRNMRHQRKFERKRSPLVQIEWWRICLDEAQMVESGVTAAARVACRLPRIHSWAVTGTPLRKDIQDLLGLLIFLRYKPFDDVSSGRLWGHLVRSHRHLFRKLFGAIALRHTKAQIRDELHLPAQKRVVVTVPFSVVEQQNYTTLFNEMCEEVGVNEDGTPAVEFWNPSEPAVIEKMRTYLSRLRQTCLHPQVGGKNRRALGKGAAPLRTVAEVLEVMIEQNETNIRVEERTLIAASLQHAHILGNNEEDVRRSEKALAIYEQVLQSCTEMVKSAREQLAAALSAADVSEDKIDSDEEASSESTPLLGRLKNNLRIALQLQHASTFFAATMYFQIKTNEALTLEGSDDFKKLEEKESSFYEDAKLLRKEILSENSKKAESLMQKIRDLSNRQTITKMPTIKDLQSLGGIESRRIVEKSDALFDVIRELNGVLKDWRTRMAALLLKPLVDEEADKEIVGDEYEDSTKQQDELYVYFDAFKAVHADLNALVTGESAPLIDHEAKLYLKNCKAYFNPDFADEDKPHIHAPELGQKLFTIRKKFRDQREQVGSVRGLIQEARTLESSMHANEPGTRVGTEYAIVQRHLHSLQAVYSSYMKALSGLEKEVELFRTTQNQRVEFYRQLQELSDDVGPYKEELDKELDMHALDSALQKEKQSTKLLAQLKTKNRFLVHLRDDESGAQGGPKVCIICTSTFEQGVLTVCGHSFCKECIQQWFSQARSCPMCKRKLSSADLHDITFRPQQLRAQEEHQPGGSSNSPTKASSSSSRENGTPAQATGIYTDVSPTLLEEIKSIDLPNSYGTKIDTLGRHLHWIREHDPGAKSIVFSQYREFLDVLGIALRDFKLGHARLGRPGAAEKFKHDPSIDCLLLDAKTDSSGLTLVNATHVFICEPLIQTAVELQAIARVHRIGQTRPTMVWMYLINDTVEEAIYEISVQRRLAHVQGRSKSKKTSREATPGAAQESAIEVANSEELQSAPLSKLLVAGKSGGEVVGTHDLWKCLFGKTGAGNSEAAQGEVGRFLRAEAAEERRNEDREAARAGAVDRSRG</sequence>
<gene>
    <name evidence="11" type="ORF">ZT3D7_G7648</name>
</gene>
<keyword evidence="4" id="KW-0378">Hydrolase</keyword>
<evidence type="ECO:0000313" key="11">
    <source>
        <dbReference type="EMBL" id="SMQ52495.1"/>
    </source>
</evidence>
<evidence type="ECO:0000256" key="5">
    <source>
        <dbReference type="ARBA" id="ARBA00022833"/>
    </source>
</evidence>
<dbReference type="GO" id="GO:0005524">
    <property type="term" value="F:ATP binding"/>
    <property type="evidence" value="ECO:0007669"/>
    <property type="project" value="InterPro"/>
</dbReference>
<dbReference type="GO" id="GO:0006974">
    <property type="term" value="P:DNA damage response"/>
    <property type="evidence" value="ECO:0007669"/>
    <property type="project" value="TreeGrafter"/>
</dbReference>
<dbReference type="Pfam" id="PF00271">
    <property type="entry name" value="Helicase_C"/>
    <property type="match status" value="1"/>
</dbReference>
<dbReference type="Pfam" id="PF13923">
    <property type="entry name" value="zf-C3HC4_2"/>
    <property type="match status" value="1"/>
</dbReference>
<dbReference type="Pfam" id="PF00176">
    <property type="entry name" value="SNF2-rel_dom"/>
    <property type="match status" value="1"/>
</dbReference>
<dbReference type="InterPro" id="IPR038718">
    <property type="entry name" value="SNF2-like_sf"/>
</dbReference>
<evidence type="ECO:0008006" key="13">
    <source>
        <dbReference type="Google" id="ProtNLM"/>
    </source>
</evidence>
<dbReference type="SUPFAM" id="SSF52540">
    <property type="entry name" value="P-loop containing nucleoside triphosphate hydrolases"/>
    <property type="match status" value="2"/>
</dbReference>
<evidence type="ECO:0000256" key="4">
    <source>
        <dbReference type="ARBA" id="ARBA00022801"/>
    </source>
</evidence>
<dbReference type="InterPro" id="IPR014001">
    <property type="entry name" value="Helicase_ATP-bd"/>
</dbReference>
<dbReference type="InterPro" id="IPR001841">
    <property type="entry name" value="Znf_RING"/>
</dbReference>
<dbReference type="EMBL" id="LT853698">
    <property type="protein sequence ID" value="SMQ52495.1"/>
    <property type="molecule type" value="Genomic_DNA"/>
</dbReference>
<dbReference type="InterPro" id="IPR013083">
    <property type="entry name" value="Znf_RING/FYVE/PHD"/>
</dbReference>
<dbReference type="CDD" id="cd18793">
    <property type="entry name" value="SF2_C_SNF"/>
    <property type="match status" value="1"/>
</dbReference>
<protein>
    <recommendedName>
        <fullName evidence="13">RING-type domain-containing protein</fullName>
    </recommendedName>
</protein>
<dbReference type="PROSITE" id="PS51192">
    <property type="entry name" value="HELICASE_ATP_BIND_1"/>
    <property type="match status" value="1"/>
</dbReference>
<evidence type="ECO:0000259" key="9">
    <source>
        <dbReference type="PROSITE" id="PS50089"/>
    </source>
</evidence>
<dbReference type="CDD" id="cd18070">
    <property type="entry name" value="DEXQc_SHPRH"/>
    <property type="match status" value="1"/>
</dbReference>
<keyword evidence="2" id="KW-0547">Nucleotide-binding</keyword>
<proteinExistence type="predicted"/>
<dbReference type="PROSITE" id="PS50089">
    <property type="entry name" value="ZF_RING_2"/>
    <property type="match status" value="1"/>
</dbReference>
<evidence type="ECO:0000256" key="7">
    <source>
        <dbReference type="PROSITE-ProRule" id="PRU00175"/>
    </source>
</evidence>
<name>A0A1X7RYN5_ZYMT9</name>
<feature type="region of interest" description="Disordered" evidence="8">
    <location>
        <begin position="1233"/>
        <end position="1267"/>
    </location>
</feature>
<feature type="compositionally biased region" description="Low complexity" evidence="8">
    <location>
        <begin position="1243"/>
        <end position="1255"/>
    </location>
</feature>
<accession>A0A1X7RYN5</accession>
<dbReference type="Proteomes" id="UP000215127">
    <property type="component" value="Chromosome 7"/>
</dbReference>
<dbReference type="InterPro" id="IPR027417">
    <property type="entry name" value="P-loop_NTPase"/>
</dbReference>
<dbReference type="SUPFAM" id="SSF57850">
    <property type="entry name" value="RING/U-box"/>
    <property type="match status" value="1"/>
</dbReference>
<keyword evidence="1" id="KW-0479">Metal-binding</keyword>
<dbReference type="InterPro" id="IPR049730">
    <property type="entry name" value="SNF2/RAD54-like_C"/>
</dbReference>
<dbReference type="Pfam" id="PF26021">
    <property type="entry name" value="Ferritin_C144_05"/>
    <property type="match status" value="1"/>
</dbReference>
<dbReference type="Gene3D" id="3.40.50.300">
    <property type="entry name" value="P-loop containing nucleotide triphosphate hydrolases"/>
    <property type="match status" value="1"/>
</dbReference>
<organism evidence="11 12">
    <name type="scientific">Zymoseptoria tritici (strain ST99CH_3D7)</name>
    <dbReference type="NCBI Taxonomy" id="1276538"/>
    <lineage>
        <taxon>Eukaryota</taxon>
        <taxon>Fungi</taxon>
        <taxon>Dikarya</taxon>
        <taxon>Ascomycota</taxon>
        <taxon>Pezizomycotina</taxon>
        <taxon>Dothideomycetes</taxon>
        <taxon>Dothideomycetidae</taxon>
        <taxon>Mycosphaerellales</taxon>
        <taxon>Mycosphaerellaceae</taxon>
        <taxon>Zymoseptoria</taxon>
    </lineage>
</organism>
<evidence type="ECO:0000313" key="12">
    <source>
        <dbReference type="Proteomes" id="UP000215127"/>
    </source>
</evidence>
<feature type="region of interest" description="Disordered" evidence="8">
    <location>
        <begin position="1514"/>
        <end position="1535"/>
    </location>
</feature>
<feature type="domain" description="RING-type" evidence="9">
    <location>
        <begin position="1176"/>
        <end position="1214"/>
    </location>
</feature>
<dbReference type="SMART" id="SM00184">
    <property type="entry name" value="RING"/>
    <property type="match status" value="1"/>
</dbReference>
<dbReference type="SMART" id="SM00487">
    <property type="entry name" value="DEXDc"/>
    <property type="match status" value="1"/>
</dbReference>
<dbReference type="PANTHER" id="PTHR45865">
    <property type="entry name" value="E3 UBIQUITIN-PROTEIN LIGASE SHPRH FAMILY MEMBER"/>
    <property type="match status" value="1"/>
</dbReference>
<evidence type="ECO:0000256" key="3">
    <source>
        <dbReference type="ARBA" id="ARBA00022771"/>
    </source>
</evidence>
<keyword evidence="12" id="KW-1185">Reference proteome</keyword>
<dbReference type="Gene3D" id="3.30.40.10">
    <property type="entry name" value="Zinc/RING finger domain, C3HC4 (zinc finger)"/>
    <property type="match status" value="1"/>
</dbReference>
<evidence type="ECO:0000256" key="1">
    <source>
        <dbReference type="ARBA" id="ARBA00022723"/>
    </source>
</evidence>
<dbReference type="GO" id="GO:0016787">
    <property type="term" value="F:hydrolase activity"/>
    <property type="evidence" value="ECO:0007669"/>
    <property type="project" value="UniProtKB-KW"/>
</dbReference>
<keyword evidence="5" id="KW-0862">Zinc</keyword>
<dbReference type="GO" id="GO:0000209">
    <property type="term" value="P:protein polyubiquitination"/>
    <property type="evidence" value="ECO:0007669"/>
    <property type="project" value="TreeGrafter"/>
</dbReference>
<dbReference type="GO" id="GO:0061630">
    <property type="term" value="F:ubiquitin protein ligase activity"/>
    <property type="evidence" value="ECO:0007669"/>
    <property type="project" value="TreeGrafter"/>
</dbReference>